<dbReference type="Proteomes" id="UP000824135">
    <property type="component" value="Unassembled WGS sequence"/>
</dbReference>
<accession>A0A9D1ZAG2</accession>
<gene>
    <name evidence="1" type="ORF">H9728_01870</name>
</gene>
<dbReference type="EMBL" id="DXCO01000014">
    <property type="protein sequence ID" value="HIY77768.1"/>
    <property type="molecule type" value="Genomic_DNA"/>
</dbReference>
<organism evidence="1 2">
    <name type="scientific">Candidatus Borkfalkia excrementavium</name>
    <dbReference type="NCBI Taxonomy" id="2838505"/>
    <lineage>
        <taxon>Bacteria</taxon>
        <taxon>Bacillati</taxon>
        <taxon>Bacillota</taxon>
        <taxon>Clostridia</taxon>
        <taxon>Christensenellales</taxon>
        <taxon>Christensenellaceae</taxon>
        <taxon>Candidatus Borkfalkia</taxon>
    </lineage>
</organism>
<name>A0A9D1ZAG2_9FIRM</name>
<reference evidence="1" key="2">
    <citation type="submission" date="2021-04" db="EMBL/GenBank/DDBJ databases">
        <authorList>
            <person name="Gilroy R."/>
        </authorList>
    </citation>
    <scope>NUCLEOTIDE SEQUENCE</scope>
    <source>
        <strain evidence="1">CHK199-9574</strain>
    </source>
</reference>
<dbReference type="AlphaFoldDB" id="A0A9D1ZAG2"/>
<protein>
    <submittedName>
        <fullName evidence="1">Uncharacterized protein</fullName>
    </submittedName>
</protein>
<sequence>MNGKNLSGISTKEFRARQQVLDVEKWLASERAGQDLCGTFPFCAYCVKTESDPCARAELREKMRQALDDLSEIAVTEEPAVTEAPNEGTEKAVESAEEEEMLEDSLALQTLKKEPPEGYESVLRYRRTFRSKLIQSGGAQDLYTELKNTFSGYAGIRSRVTQSGENFRVGGRKIAKIAIGGKTLCLYLALDPKAFEDSKYRFTDVSDKKTYSETPMKVRVTGSRSLKHAKELIGYLAEKFDLPNVGYISIDYRCPYKTDEELVRVGLIRLYTAFVKKKK</sequence>
<comment type="caution">
    <text evidence="1">The sequence shown here is derived from an EMBL/GenBank/DDBJ whole genome shotgun (WGS) entry which is preliminary data.</text>
</comment>
<reference evidence="1" key="1">
    <citation type="journal article" date="2021" name="PeerJ">
        <title>Extensive microbial diversity within the chicken gut microbiome revealed by metagenomics and culture.</title>
        <authorList>
            <person name="Gilroy R."/>
            <person name="Ravi A."/>
            <person name="Getino M."/>
            <person name="Pursley I."/>
            <person name="Horton D.L."/>
            <person name="Alikhan N.F."/>
            <person name="Baker D."/>
            <person name="Gharbi K."/>
            <person name="Hall N."/>
            <person name="Watson M."/>
            <person name="Adriaenssens E.M."/>
            <person name="Foster-Nyarko E."/>
            <person name="Jarju S."/>
            <person name="Secka A."/>
            <person name="Antonio M."/>
            <person name="Oren A."/>
            <person name="Chaudhuri R.R."/>
            <person name="La Ragione R."/>
            <person name="Hildebrand F."/>
            <person name="Pallen M.J."/>
        </authorList>
    </citation>
    <scope>NUCLEOTIDE SEQUENCE</scope>
    <source>
        <strain evidence="1">CHK199-9574</strain>
    </source>
</reference>
<proteinExistence type="predicted"/>
<evidence type="ECO:0000313" key="1">
    <source>
        <dbReference type="EMBL" id="HIY77768.1"/>
    </source>
</evidence>
<evidence type="ECO:0000313" key="2">
    <source>
        <dbReference type="Proteomes" id="UP000824135"/>
    </source>
</evidence>